<dbReference type="AlphaFoldDB" id="A0A3D3TMP5"/>
<organism evidence="4 5">
    <name type="scientific">Mesotoga infera</name>
    <dbReference type="NCBI Taxonomy" id="1236046"/>
    <lineage>
        <taxon>Bacteria</taxon>
        <taxon>Thermotogati</taxon>
        <taxon>Thermotogota</taxon>
        <taxon>Thermotogae</taxon>
        <taxon>Kosmotogales</taxon>
        <taxon>Kosmotogaceae</taxon>
        <taxon>Mesotoga</taxon>
    </lineage>
</organism>
<evidence type="ECO:0000313" key="4">
    <source>
        <dbReference type="EMBL" id="HCO70430.1"/>
    </source>
</evidence>
<protein>
    <submittedName>
        <fullName evidence="4">Sugar ABC transporter ATP-binding protein</fullName>
    </submittedName>
</protein>
<dbReference type="Pfam" id="PF00005">
    <property type="entry name" value="ABC_tran"/>
    <property type="match status" value="2"/>
</dbReference>
<dbReference type="CDD" id="cd03216">
    <property type="entry name" value="ABC_Carb_Monos_I"/>
    <property type="match status" value="1"/>
</dbReference>
<sequence length="534" mass="59088">MDEKQYLLKMENISKEFFGNQVLKDVTLRIGKGEIVGLVGENGAGKSTLMNILFGLPVIHETGGFQGRILLDDVEVNFASPFEAIEAGIGMVHQEFILIPGFTATENILLNRESTNYNIFVEVFGERLRTLNREEMHKRAVAAIEKLEVQLDPDMLVSEMPVGHRQFTEIAREMDRKSTKLLVLDEPTAVLTESEADTMLRAARKLANMGLSIIFITHRLSEVLEIADRLIVLRDGQVVRELESSKTTPREVASLMVGREIKDAISVRSKDIEESEIVLDIRDLWVDMPGEQVNGVNLKVHKGEILGIGGLAGQGKLGIANGVMGLFPAEGEVYYKGERLPLNNPVAVLGKGIAFVSEDRRGVGLLLDEPIDLNIVFTAIQIQGKFIKNLLGGLIKWRDEKEISRVAREYVDSLQIKCVSEKQQAKELSGGNQQKVCLAKAFVLEPDLLFVSEPTRGIDVGAKSVVLETLRRQNREHGTTIIMTSSELEELRSICDRIAIVNEGKIAGILLPTADPADFGLLMLGEQEEVKESV</sequence>
<dbReference type="SMART" id="SM00382">
    <property type="entry name" value="AAA"/>
    <property type="match status" value="2"/>
</dbReference>
<dbReference type="Proteomes" id="UP000264215">
    <property type="component" value="Unassembled WGS sequence"/>
</dbReference>
<dbReference type="PANTHER" id="PTHR43790:SF4">
    <property type="entry name" value="GUANOSINE IMPORT ATP-BINDING PROTEIN NUPO"/>
    <property type="match status" value="1"/>
</dbReference>
<keyword evidence="2 4" id="KW-0067">ATP-binding</keyword>
<dbReference type="InterPro" id="IPR003593">
    <property type="entry name" value="AAA+_ATPase"/>
</dbReference>
<evidence type="ECO:0000313" key="5">
    <source>
        <dbReference type="Proteomes" id="UP000264215"/>
    </source>
</evidence>
<keyword evidence="1" id="KW-0547">Nucleotide-binding</keyword>
<dbReference type="Gene3D" id="3.40.50.300">
    <property type="entry name" value="P-loop containing nucleotide triphosphate hydrolases"/>
    <property type="match status" value="2"/>
</dbReference>
<dbReference type="InterPro" id="IPR003439">
    <property type="entry name" value="ABC_transporter-like_ATP-bd"/>
</dbReference>
<evidence type="ECO:0000256" key="2">
    <source>
        <dbReference type="ARBA" id="ARBA00022840"/>
    </source>
</evidence>
<dbReference type="InterPro" id="IPR017871">
    <property type="entry name" value="ABC_transporter-like_CS"/>
</dbReference>
<feature type="domain" description="ABC transporter" evidence="3">
    <location>
        <begin position="8"/>
        <end position="260"/>
    </location>
</feature>
<dbReference type="SUPFAM" id="SSF52540">
    <property type="entry name" value="P-loop containing nucleoside triphosphate hydrolases"/>
    <property type="match status" value="2"/>
</dbReference>
<gene>
    <name evidence="4" type="ORF">DIT26_07650</name>
</gene>
<dbReference type="GO" id="GO:0005524">
    <property type="term" value="F:ATP binding"/>
    <property type="evidence" value="ECO:0007669"/>
    <property type="project" value="UniProtKB-KW"/>
</dbReference>
<dbReference type="EMBL" id="DQBS01000171">
    <property type="protein sequence ID" value="HCO70430.1"/>
    <property type="molecule type" value="Genomic_DNA"/>
</dbReference>
<comment type="caution">
    <text evidence="4">The sequence shown here is derived from an EMBL/GenBank/DDBJ whole genome shotgun (WGS) entry which is preliminary data.</text>
</comment>
<evidence type="ECO:0000256" key="1">
    <source>
        <dbReference type="ARBA" id="ARBA00022741"/>
    </source>
</evidence>
<dbReference type="GO" id="GO:0016887">
    <property type="term" value="F:ATP hydrolysis activity"/>
    <property type="evidence" value="ECO:0007669"/>
    <property type="project" value="InterPro"/>
</dbReference>
<name>A0A3D3TMP5_9BACT</name>
<proteinExistence type="predicted"/>
<dbReference type="PROSITE" id="PS50893">
    <property type="entry name" value="ABC_TRANSPORTER_2"/>
    <property type="match status" value="2"/>
</dbReference>
<accession>A0A3D3TMP5</accession>
<dbReference type="PROSITE" id="PS00211">
    <property type="entry name" value="ABC_TRANSPORTER_1"/>
    <property type="match status" value="1"/>
</dbReference>
<reference evidence="4 5" key="1">
    <citation type="journal article" date="2018" name="Nat. Biotechnol.">
        <title>A standardized bacterial taxonomy based on genome phylogeny substantially revises the tree of life.</title>
        <authorList>
            <person name="Parks D.H."/>
            <person name="Chuvochina M."/>
            <person name="Waite D.W."/>
            <person name="Rinke C."/>
            <person name="Skarshewski A."/>
            <person name="Chaumeil P.A."/>
            <person name="Hugenholtz P."/>
        </authorList>
    </citation>
    <scope>NUCLEOTIDE SEQUENCE [LARGE SCALE GENOMIC DNA]</scope>
    <source>
        <strain evidence="4">UBA9905</strain>
    </source>
</reference>
<evidence type="ECO:0000259" key="3">
    <source>
        <dbReference type="PROSITE" id="PS50893"/>
    </source>
</evidence>
<dbReference type="PANTHER" id="PTHR43790">
    <property type="entry name" value="CARBOHYDRATE TRANSPORT ATP-BINDING PROTEIN MG119-RELATED"/>
    <property type="match status" value="1"/>
</dbReference>
<dbReference type="CDD" id="cd03215">
    <property type="entry name" value="ABC_Carb_Monos_II"/>
    <property type="match status" value="1"/>
</dbReference>
<dbReference type="InterPro" id="IPR050107">
    <property type="entry name" value="ABC_carbohydrate_import_ATPase"/>
</dbReference>
<feature type="domain" description="ABC transporter" evidence="3">
    <location>
        <begin position="267"/>
        <end position="528"/>
    </location>
</feature>
<dbReference type="InterPro" id="IPR027417">
    <property type="entry name" value="P-loop_NTPase"/>
</dbReference>